<proteinExistence type="predicted"/>
<feature type="non-terminal residue" evidence="1">
    <location>
        <position position="90"/>
    </location>
</feature>
<reference evidence="1" key="1">
    <citation type="journal article" date="2015" name="Nature">
        <title>Complex archaea that bridge the gap between prokaryotes and eukaryotes.</title>
        <authorList>
            <person name="Spang A."/>
            <person name="Saw J.H."/>
            <person name="Jorgensen S.L."/>
            <person name="Zaremba-Niedzwiedzka K."/>
            <person name="Martijn J."/>
            <person name="Lind A.E."/>
            <person name="van Eijk R."/>
            <person name="Schleper C."/>
            <person name="Guy L."/>
            <person name="Ettema T.J."/>
        </authorList>
    </citation>
    <scope>NUCLEOTIDE SEQUENCE</scope>
</reference>
<dbReference type="AlphaFoldDB" id="A0A0F9AWU1"/>
<protein>
    <submittedName>
        <fullName evidence="1">Uncharacterized protein</fullName>
    </submittedName>
</protein>
<evidence type="ECO:0000313" key="1">
    <source>
        <dbReference type="EMBL" id="KKK76706.1"/>
    </source>
</evidence>
<sequence>MIDRPFVVVGGPGHGGPPNRKGNLGVVYGNMTLCPLDWVKQAYGGDGYPELSSERAARRWAITGDIVEKERTLAICLPWWALLQPPKGKG</sequence>
<dbReference type="EMBL" id="LAZR01055290">
    <property type="protein sequence ID" value="KKK76706.1"/>
    <property type="molecule type" value="Genomic_DNA"/>
</dbReference>
<organism evidence="1">
    <name type="scientific">marine sediment metagenome</name>
    <dbReference type="NCBI Taxonomy" id="412755"/>
    <lineage>
        <taxon>unclassified sequences</taxon>
        <taxon>metagenomes</taxon>
        <taxon>ecological metagenomes</taxon>
    </lineage>
</organism>
<gene>
    <name evidence="1" type="ORF">LCGC14_2860960</name>
</gene>
<name>A0A0F9AWU1_9ZZZZ</name>
<comment type="caution">
    <text evidence="1">The sequence shown here is derived from an EMBL/GenBank/DDBJ whole genome shotgun (WGS) entry which is preliminary data.</text>
</comment>
<accession>A0A0F9AWU1</accession>